<keyword evidence="5" id="KW-0234">DNA repair</keyword>
<dbReference type="Gene3D" id="3.30.470.30">
    <property type="entry name" value="DNA ligase/mRNA capping enzyme"/>
    <property type="match status" value="1"/>
</dbReference>
<protein>
    <submittedName>
        <fullName evidence="9">DNA ligase</fullName>
    </submittedName>
</protein>
<dbReference type="GO" id="GO:0003910">
    <property type="term" value="F:DNA ligase (ATP) activity"/>
    <property type="evidence" value="ECO:0007669"/>
    <property type="project" value="UniProtKB-EC"/>
</dbReference>
<proteinExistence type="predicted"/>
<dbReference type="InterPro" id="IPR050326">
    <property type="entry name" value="NAD_dep_DNA_ligaseB"/>
</dbReference>
<keyword evidence="10" id="KW-1185">Reference proteome</keyword>
<dbReference type="RefSeq" id="WP_138239143.1">
    <property type="nucleotide sequence ID" value="NZ_VBRY01000006.1"/>
</dbReference>
<gene>
    <name evidence="9" type="ORF">FEF65_07245</name>
</gene>
<evidence type="ECO:0000256" key="6">
    <source>
        <dbReference type="ARBA" id="ARBA00034003"/>
    </source>
</evidence>
<comment type="caution">
    <text evidence="9">The sequence shown here is derived from an EMBL/GenBank/DDBJ whole genome shotgun (WGS) entry which is preliminary data.</text>
</comment>
<keyword evidence="7" id="KW-0732">Signal</keyword>
<name>A0A5R9GSH7_9PROT</name>
<keyword evidence="3" id="KW-0235">DNA replication</keyword>
<comment type="cofactor">
    <cofactor evidence="1">
        <name>a divalent metal cation</name>
        <dbReference type="ChEBI" id="CHEBI:60240"/>
    </cofactor>
</comment>
<comment type="catalytic activity">
    <reaction evidence="6">
        <text>ATP + (deoxyribonucleotide)n-3'-hydroxyl + 5'-phospho-(deoxyribonucleotide)m = (deoxyribonucleotide)n+m + AMP + diphosphate.</text>
        <dbReference type="EC" id="6.5.1.1"/>
    </reaction>
</comment>
<dbReference type="GO" id="GO:0006260">
    <property type="term" value="P:DNA replication"/>
    <property type="evidence" value="ECO:0007669"/>
    <property type="project" value="UniProtKB-KW"/>
</dbReference>
<dbReference type="CDD" id="cd07896">
    <property type="entry name" value="Adenylation_kDNA_ligase_like"/>
    <property type="match status" value="1"/>
</dbReference>
<reference evidence="9 10" key="1">
    <citation type="journal article" date="2019" name="Appl. Environ. Microbiol.">
        <title>Environmental Evidence and Genomic Insight of Iron-oxidizing Bacteria Preference Towards More Corrosion Resistant Stainless Steel at Higher Salinities.</title>
        <authorList>
            <person name="Garrison C.E."/>
            <person name="Price K.A."/>
            <person name="Field E.K."/>
        </authorList>
    </citation>
    <scope>NUCLEOTIDE SEQUENCE [LARGE SCALE GENOMIC DNA]</scope>
    <source>
        <strain evidence="9 10">P3</strain>
    </source>
</reference>
<dbReference type="InterPro" id="IPR012310">
    <property type="entry name" value="DNA_ligase_ATP-dep_cent"/>
</dbReference>
<dbReference type="GO" id="GO:0005524">
    <property type="term" value="F:ATP binding"/>
    <property type="evidence" value="ECO:0007669"/>
    <property type="project" value="InterPro"/>
</dbReference>
<keyword evidence="2 9" id="KW-0436">Ligase</keyword>
<dbReference type="Proteomes" id="UP000306585">
    <property type="component" value="Unassembled WGS sequence"/>
</dbReference>
<dbReference type="InterPro" id="IPR029319">
    <property type="entry name" value="DNA_ligase_OB"/>
</dbReference>
<organism evidence="9 10">
    <name type="scientific">Mariprofundus erugo</name>
    <dbReference type="NCBI Taxonomy" id="2528639"/>
    <lineage>
        <taxon>Bacteria</taxon>
        <taxon>Pseudomonadati</taxon>
        <taxon>Pseudomonadota</taxon>
        <taxon>Candidatius Mariprofundia</taxon>
        <taxon>Mariprofundales</taxon>
        <taxon>Mariprofundaceae</taxon>
        <taxon>Mariprofundus</taxon>
    </lineage>
</organism>
<evidence type="ECO:0000313" key="10">
    <source>
        <dbReference type="Proteomes" id="UP000306585"/>
    </source>
</evidence>
<evidence type="ECO:0000256" key="5">
    <source>
        <dbReference type="ARBA" id="ARBA00023204"/>
    </source>
</evidence>
<dbReference type="PROSITE" id="PS00333">
    <property type="entry name" value="DNA_LIGASE_A2"/>
    <property type="match status" value="1"/>
</dbReference>
<dbReference type="GO" id="GO:0006281">
    <property type="term" value="P:DNA repair"/>
    <property type="evidence" value="ECO:0007669"/>
    <property type="project" value="UniProtKB-KW"/>
</dbReference>
<evidence type="ECO:0000256" key="4">
    <source>
        <dbReference type="ARBA" id="ARBA00022763"/>
    </source>
</evidence>
<dbReference type="Pfam" id="PF01068">
    <property type="entry name" value="DNA_ligase_A_M"/>
    <property type="match status" value="1"/>
</dbReference>
<dbReference type="CDD" id="cd08041">
    <property type="entry name" value="OBF_kDNA_ligase_like"/>
    <property type="match status" value="1"/>
</dbReference>
<evidence type="ECO:0000256" key="1">
    <source>
        <dbReference type="ARBA" id="ARBA00001968"/>
    </source>
</evidence>
<dbReference type="PANTHER" id="PTHR47810:SF1">
    <property type="entry name" value="DNA LIGASE B"/>
    <property type="match status" value="1"/>
</dbReference>
<accession>A0A5R9GSH7</accession>
<dbReference type="GO" id="GO:0006310">
    <property type="term" value="P:DNA recombination"/>
    <property type="evidence" value="ECO:0007669"/>
    <property type="project" value="InterPro"/>
</dbReference>
<feature type="chain" id="PRO_5024360030" evidence="7">
    <location>
        <begin position="18"/>
        <end position="273"/>
    </location>
</feature>
<feature type="domain" description="ATP-dependent DNA ligase family profile" evidence="8">
    <location>
        <begin position="121"/>
        <end position="201"/>
    </location>
</feature>
<evidence type="ECO:0000256" key="7">
    <source>
        <dbReference type="SAM" id="SignalP"/>
    </source>
</evidence>
<dbReference type="NCBIfam" id="NF006592">
    <property type="entry name" value="PRK09125.1"/>
    <property type="match status" value="1"/>
</dbReference>
<feature type="signal peptide" evidence="7">
    <location>
        <begin position="1"/>
        <end position="17"/>
    </location>
</feature>
<dbReference type="InterPro" id="IPR012340">
    <property type="entry name" value="NA-bd_OB-fold"/>
</dbReference>
<evidence type="ECO:0000256" key="3">
    <source>
        <dbReference type="ARBA" id="ARBA00022705"/>
    </source>
</evidence>
<dbReference type="Pfam" id="PF14743">
    <property type="entry name" value="DNA_ligase_OB_2"/>
    <property type="match status" value="1"/>
</dbReference>
<dbReference type="Gene3D" id="2.40.50.140">
    <property type="entry name" value="Nucleic acid-binding proteins"/>
    <property type="match status" value="1"/>
</dbReference>
<keyword evidence="4" id="KW-0227">DNA damage</keyword>
<evidence type="ECO:0000313" key="9">
    <source>
        <dbReference type="EMBL" id="TLS67227.1"/>
    </source>
</evidence>
<dbReference type="AlphaFoldDB" id="A0A5R9GSH7"/>
<dbReference type="Gene3D" id="3.30.1490.70">
    <property type="match status" value="1"/>
</dbReference>
<dbReference type="InterPro" id="IPR016059">
    <property type="entry name" value="DNA_ligase_ATP-dep_CS"/>
</dbReference>
<dbReference type="PROSITE" id="PS50160">
    <property type="entry name" value="DNA_LIGASE_A3"/>
    <property type="match status" value="1"/>
</dbReference>
<evidence type="ECO:0000259" key="8">
    <source>
        <dbReference type="PROSITE" id="PS50160"/>
    </source>
</evidence>
<sequence length="273" mass="30944">MRSWLLLLLLLPSSLQAAEEILLLKTWQPDQDVSGWLMSEKLDGVRARWDGQHLISRGGHRYHAPAWFTKDFPPFAVDGELWSKRGDFEQILSIVLRQHPHDGWKQLALHVFEVPDQAGGLPERLQRLTNHLTAHPSPYLKIIRQLPCKDNRHLQRFMQQLVARGAEGVVVRNPLAPYQTGRSNGALKVKPYFDQECTVIDYKPGKALPAGQTGSLLCRLDNGVEISIGSGLHQQLRTAPPPQGQRITFKYYGLTAKGVPRHPVFLRPRQDMP</sequence>
<dbReference type="EMBL" id="VBRY01000006">
    <property type="protein sequence ID" value="TLS67227.1"/>
    <property type="molecule type" value="Genomic_DNA"/>
</dbReference>
<dbReference type="SUPFAM" id="SSF56091">
    <property type="entry name" value="DNA ligase/mRNA capping enzyme, catalytic domain"/>
    <property type="match status" value="1"/>
</dbReference>
<evidence type="ECO:0000256" key="2">
    <source>
        <dbReference type="ARBA" id="ARBA00022598"/>
    </source>
</evidence>
<dbReference type="SUPFAM" id="SSF50249">
    <property type="entry name" value="Nucleic acid-binding proteins"/>
    <property type="match status" value="1"/>
</dbReference>
<dbReference type="PANTHER" id="PTHR47810">
    <property type="entry name" value="DNA LIGASE"/>
    <property type="match status" value="1"/>
</dbReference>